<evidence type="ECO:0000313" key="6">
    <source>
        <dbReference type="Proteomes" id="UP000593567"/>
    </source>
</evidence>
<dbReference type="PROSITE" id="PS50067">
    <property type="entry name" value="KINESIN_MOTOR_2"/>
    <property type="match status" value="1"/>
</dbReference>
<accession>A0A7J7K3D1</accession>
<dbReference type="AlphaFoldDB" id="A0A7J7K3D1"/>
<organism evidence="5 6">
    <name type="scientific">Bugula neritina</name>
    <name type="common">Brown bryozoan</name>
    <name type="synonym">Sertularia neritina</name>
    <dbReference type="NCBI Taxonomy" id="10212"/>
    <lineage>
        <taxon>Eukaryota</taxon>
        <taxon>Metazoa</taxon>
        <taxon>Spiralia</taxon>
        <taxon>Lophotrochozoa</taxon>
        <taxon>Bryozoa</taxon>
        <taxon>Gymnolaemata</taxon>
        <taxon>Cheilostomatida</taxon>
        <taxon>Flustrina</taxon>
        <taxon>Buguloidea</taxon>
        <taxon>Bugulidae</taxon>
        <taxon>Bugula</taxon>
    </lineage>
</organism>
<gene>
    <name evidence="5" type="ORF">EB796_008984</name>
</gene>
<keyword evidence="6" id="KW-1185">Reference proteome</keyword>
<dbReference type="InterPro" id="IPR036961">
    <property type="entry name" value="Kinesin_motor_dom_sf"/>
</dbReference>
<keyword evidence="1" id="KW-0547">Nucleotide-binding</keyword>
<evidence type="ECO:0000313" key="5">
    <source>
        <dbReference type="EMBL" id="KAF6032713.1"/>
    </source>
</evidence>
<dbReference type="PANTHER" id="PTHR47117:SF5">
    <property type="entry name" value="KINESIN-LIKE PROTEIN KIF14"/>
    <property type="match status" value="1"/>
</dbReference>
<evidence type="ECO:0000256" key="3">
    <source>
        <dbReference type="PROSITE-ProRule" id="PRU00283"/>
    </source>
</evidence>
<comment type="similarity">
    <text evidence="3">Belongs to the TRAFAC class myosin-kinesin ATPase superfamily. Kinesin family.</text>
</comment>
<comment type="caution">
    <text evidence="5">The sequence shown here is derived from an EMBL/GenBank/DDBJ whole genome shotgun (WGS) entry which is preliminary data.</text>
</comment>
<dbReference type="GO" id="GO:0005524">
    <property type="term" value="F:ATP binding"/>
    <property type="evidence" value="ECO:0007669"/>
    <property type="project" value="UniProtKB-KW"/>
</dbReference>
<sequence length="67" mass="7426">MAGSERQSSVQTFGEKLKDGASINKSPLTLGKVISVLAEQSSQAKKKKLFVPYRDCSHLVVERKFGW</sequence>
<dbReference type="GO" id="GO:0003777">
    <property type="term" value="F:microtubule motor activity"/>
    <property type="evidence" value="ECO:0007669"/>
    <property type="project" value="InterPro"/>
</dbReference>
<dbReference type="Gene3D" id="3.40.850.10">
    <property type="entry name" value="Kinesin motor domain"/>
    <property type="match status" value="1"/>
</dbReference>
<comment type="caution">
    <text evidence="3">Lacks conserved residue(s) required for the propagation of feature annotation.</text>
</comment>
<evidence type="ECO:0000259" key="4">
    <source>
        <dbReference type="PROSITE" id="PS50067"/>
    </source>
</evidence>
<dbReference type="GO" id="GO:0008017">
    <property type="term" value="F:microtubule binding"/>
    <property type="evidence" value="ECO:0007669"/>
    <property type="project" value="InterPro"/>
</dbReference>
<proteinExistence type="inferred from homology"/>
<dbReference type="PANTHER" id="PTHR47117">
    <property type="entry name" value="STAR-RELATED LIPID TRANSFER PROTEIN 9"/>
    <property type="match status" value="1"/>
</dbReference>
<dbReference type="GO" id="GO:0007018">
    <property type="term" value="P:microtubule-based movement"/>
    <property type="evidence" value="ECO:0007669"/>
    <property type="project" value="InterPro"/>
</dbReference>
<dbReference type="SUPFAM" id="SSF52540">
    <property type="entry name" value="P-loop containing nucleoside triphosphate hydrolases"/>
    <property type="match status" value="1"/>
</dbReference>
<evidence type="ECO:0000256" key="1">
    <source>
        <dbReference type="ARBA" id="ARBA00022741"/>
    </source>
</evidence>
<dbReference type="Proteomes" id="UP000593567">
    <property type="component" value="Unassembled WGS sequence"/>
</dbReference>
<dbReference type="Pfam" id="PF00225">
    <property type="entry name" value="Kinesin"/>
    <property type="match status" value="1"/>
</dbReference>
<feature type="domain" description="Kinesin motor" evidence="4">
    <location>
        <begin position="1"/>
        <end position="67"/>
    </location>
</feature>
<protein>
    <submittedName>
        <fullName evidence="5">KIF14</fullName>
    </submittedName>
</protein>
<dbReference type="InterPro" id="IPR027417">
    <property type="entry name" value="P-loop_NTPase"/>
</dbReference>
<dbReference type="EMBL" id="VXIV02001487">
    <property type="protein sequence ID" value="KAF6032713.1"/>
    <property type="molecule type" value="Genomic_DNA"/>
</dbReference>
<dbReference type="InterPro" id="IPR001752">
    <property type="entry name" value="Kinesin_motor_dom"/>
</dbReference>
<dbReference type="OrthoDB" id="3176171at2759"/>
<reference evidence="5" key="1">
    <citation type="submission" date="2020-06" db="EMBL/GenBank/DDBJ databases">
        <title>Draft genome of Bugula neritina, a colonial animal packing powerful symbionts and potential medicines.</title>
        <authorList>
            <person name="Rayko M."/>
        </authorList>
    </citation>
    <scope>NUCLEOTIDE SEQUENCE [LARGE SCALE GENOMIC DNA]</scope>
    <source>
        <strain evidence="5">Kwan_BN1</strain>
    </source>
</reference>
<evidence type="ECO:0000256" key="2">
    <source>
        <dbReference type="ARBA" id="ARBA00022840"/>
    </source>
</evidence>
<name>A0A7J7K3D1_BUGNE</name>
<keyword evidence="2" id="KW-0067">ATP-binding</keyword>